<evidence type="ECO:0000256" key="7">
    <source>
        <dbReference type="PROSITE-ProRule" id="PRU01373"/>
    </source>
</evidence>
<dbReference type="Pfam" id="PF03734">
    <property type="entry name" value="YkuD"/>
    <property type="match status" value="1"/>
</dbReference>
<dbReference type="InterPro" id="IPR005490">
    <property type="entry name" value="LD_TPept_cat_dom"/>
</dbReference>
<feature type="active site" description="Proton donor/acceptor" evidence="7">
    <location>
        <position position="310"/>
    </location>
</feature>
<evidence type="ECO:0000259" key="9">
    <source>
        <dbReference type="PROSITE" id="PS52029"/>
    </source>
</evidence>
<evidence type="ECO:0000256" key="2">
    <source>
        <dbReference type="ARBA" id="ARBA00005992"/>
    </source>
</evidence>
<organism evidence="10 11">
    <name type="scientific">Rubrivirga litoralis</name>
    <dbReference type="NCBI Taxonomy" id="3075598"/>
    <lineage>
        <taxon>Bacteria</taxon>
        <taxon>Pseudomonadati</taxon>
        <taxon>Rhodothermota</taxon>
        <taxon>Rhodothermia</taxon>
        <taxon>Rhodothermales</taxon>
        <taxon>Rubricoccaceae</taxon>
        <taxon>Rubrivirga</taxon>
    </lineage>
</organism>
<evidence type="ECO:0000256" key="3">
    <source>
        <dbReference type="ARBA" id="ARBA00022679"/>
    </source>
</evidence>
<dbReference type="InterPro" id="IPR002477">
    <property type="entry name" value="Peptidoglycan-bd-like"/>
</dbReference>
<feature type="signal peptide" evidence="8">
    <location>
        <begin position="1"/>
        <end position="32"/>
    </location>
</feature>
<comment type="similarity">
    <text evidence="2">Belongs to the YkuD family.</text>
</comment>
<keyword evidence="3" id="KW-0808">Transferase</keyword>
<evidence type="ECO:0000256" key="8">
    <source>
        <dbReference type="SAM" id="SignalP"/>
    </source>
</evidence>
<evidence type="ECO:0000256" key="4">
    <source>
        <dbReference type="ARBA" id="ARBA00022960"/>
    </source>
</evidence>
<reference evidence="10 11" key="1">
    <citation type="submission" date="2023-09" db="EMBL/GenBank/DDBJ databases">
        <authorList>
            <person name="Rey-Velasco X."/>
        </authorList>
    </citation>
    <scope>NUCLEOTIDE SEQUENCE [LARGE SCALE GENOMIC DNA]</scope>
    <source>
        <strain evidence="10 11">F394</strain>
    </source>
</reference>
<dbReference type="InterPro" id="IPR036365">
    <property type="entry name" value="PGBD-like_sf"/>
</dbReference>
<gene>
    <name evidence="10" type="ORF">RM540_04135</name>
</gene>
<dbReference type="InterPro" id="IPR038063">
    <property type="entry name" value="Transpep_catalytic_dom"/>
</dbReference>
<evidence type="ECO:0000313" key="10">
    <source>
        <dbReference type="EMBL" id="MDT0630929.1"/>
    </source>
</evidence>
<evidence type="ECO:0000256" key="1">
    <source>
        <dbReference type="ARBA" id="ARBA00004752"/>
    </source>
</evidence>
<keyword evidence="4 7" id="KW-0133">Cell shape</keyword>
<comment type="pathway">
    <text evidence="1 7">Cell wall biogenesis; peptidoglycan biosynthesis.</text>
</comment>
<dbReference type="RefSeq" id="WP_311662266.1">
    <property type="nucleotide sequence ID" value="NZ_JAVRHT010000006.1"/>
</dbReference>
<proteinExistence type="inferred from homology"/>
<keyword evidence="11" id="KW-1185">Reference proteome</keyword>
<evidence type="ECO:0000256" key="6">
    <source>
        <dbReference type="ARBA" id="ARBA00023316"/>
    </source>
</evidence>
<comment type="caution">
    <text evidence="10">The sequence shown here is derived from an EMBL/GenBank/DDBJ whole genome shotgun (WGS) entry which is preliminary data.</text>
</comment>
<dbReference type="Gene3D" id="2.40.440.10">
    <property type="entry name" value="L,D-transpeptidase catalytic domain-like"/>
    <property type="match status" value="1"/>
</dbReference>
<dbReference type="CDD" id="cd16913">
    <property type="entry name" value="YkuD_like"/>
    <property type="match status" value="1"/>
</dbReference>
<keyword evidence="5 7" id="KW-0573">Peptidoglycan synthesis</keyword>
<name>A0ABU3BNQ5_9BACT</name>
<accession>A0ABU3BNQ5</accession>
<dbReference type="InterPro" id="IPR052905">
    <property type="entry name" value="LD-transpeptidase_YkuD-like"/>
</dbReference>
<evidence type="ECO:0000313" key="11">
    <source>
        <dbReference type="Proteomes" id="UP001267426"/>
    </source>
</evidence>
<feature type="domain" description="L,D-TPase catalytic" evidence="9">
    <location>
        <begin position="178"/>
        <end position="356"/>
    </location>
</feature>
<dbReference type="PANTHER" id="PTHR41533">
    <property type="entry name" value="L,D-TRANSPEPTIDASE HI_1667-RELATED"/>
    <property type="match status" value="1"/>
</dbReference>
<dbReference type="PROSITE" id="PS52029">
    <property type="entry name" value="LD_TPASE"/>
    <property type="match status" value="1"/>
</dbReference>
<feature type="chain" id="PRO_5046629144" evidence="8">
    <location>
        <begin position="33"/>
        <end position="399"/>
    </location>
</feature>
<dbReference type="Pfam" id="PF01471">
    <property type="entry name" value="PG_binding_1"/>
    <property type="match status" value="1"/>
</dbReference>
<sequence length="399" mass="43019">MNRLSLTLFGLTAVSVLVLTLLLVACGDPAYAATPPPATAAPASGAPADSTVPARQRLEEALARYQQVAQGGGWSTVPDGDLVEPGDTAATQVQALRDRLAASGELGGADPAGDVYDGALVGALARFQATHGLAVDSLLGGNTRAALNESADRRVEQIQSTLARWDELPAFPTGPDARYVVVNVPEFRVRAFEGGREALQMEVVVGASYDGRETPLFHDKMEHVIFRPYWGVPASIASEELVSQGPSALEGKGFEIAANYNADAEVYPMTWANLRRVGDGELRIRQTPGPDNALGLVKYMFPNQHAVYLHDTPADHLFEEADRAFSHGCIRLERPAEFGAWVLGPQGWDEARVRENMTTGDREKVVLDEEIPVYIVYLPVWADAGGAVHFAQDVYDEIN</sequence>
<keyword evidence="6 7" id="KW-0961">Cell wall biogenesis/degradation</keyword>
<evidence type="ECO:0000256" key="5">
    <source>
        <dbReference type="ARBA" id="ARBA00022984"/>
    </source>
</evidence>
<dbReference type="SUPFAM" id="SSF47090">
    <property type="entry name" value="PGBD-like"/>
    <property type="match status" value="1"/>
</dbReference>
<feature type="active site" description="Nucleophile" evidence="7">
    <location>
        <position position="329"/>
    </location>
</feature>
<keyword evidence="8" id="KW-0732">Signal</keyword>
<dbReference type="PROSITE" id="PS51257">
    <property type="entry name" value="PROKAR_LIPOPROTEIN"/>
    <property type="match status" value="1"/>
</dbReference>
<dbReference type="InterPro" id="IPR036366">
    <property type="entry name" value="PGBDSf"/>
</dbReference>
<protein>
    <submittedName>
        <fullName evidence="10">L,D-transpeptidase family protein</fullName>
    </submittedName>
</protein>
<dbReference type="PANTHER" id="PTHR41533:SF2">
    <property type="entry name" value="BLR7131 PROTEIN"/>
    <property type="match status" value="1"/>
</dbReference>
<dbReference type="SUPFAM" id="SSF141523">
    <property type="entry name" value="L,D-transpeptidase catalytic domain-like"/>
    <property type="match status" value="1"/>
</dbReference>
<dbReference type="Proteomes" id="UP001267426">
    <property type="component" value="Unassembled WGS sequence"/>
</dbReference>
<dbReference type="Gene3D" id="1.10.101.10">
    <property type="entry name" value="PGBD-like superfamily/PGBD"/>
    <property type="match status" value="1"/>
</dbReference>
<dbReference type="EMBL" id="JAVRHT010000006">
    <property type="protein sequence ID" value="MDT0630929.1"/>
    <property type="molecule type" value="Genomic_DNA"/>
</dbReference>